<comment type="caution">
    <text evidence="1">The sequence shown here is derived from an EMBL/GenBank/DDBJ whole genome shotgun (WGS) entry which is preliminary data.</text>
</comment>
<dbReference type="EMBL" id="CM023470">
    <property type="protein sequence ID" value="KAH7979858.1"/>
    <property type="molecule type" value="Genomic_DNA"/>
</dbReference>
<dbReference type="Proteomes" id="UP000821865">
    <property type="component" value="Chromosome 1"/>
</dbReference>
<organism evidence="1 2">
    <name type="scientific">Dermacentor silvarum</name>
    <name type="common">Tick</name>
    <dbReference type="NCBI Taxonomy" id="543639"/>
    <lineage>
        <taxon>Eukaryota</taxon>
        <taxon>Metazoa</taxon>
        <taxon>Ecdysozoa</taxon>
        <taxon>Arthropoda</taxon>
        <taxon>Chelicerata</taxon>
        <taxon>Arachnida</taxon>
        <taxon>Acari</taxon>
        <taxon>Parasitiformes</taxon>
        <taxon>Ixodida</taxon>
        <taxon>Ixodoidea</taxon>
        <taxon>Ixodidae</taxon>
        <taxon>Rhipicephalinae</taxon>
        <taxon>Dermacentor</taxon>
    </lineage>
</organism>
<keyword evidence="2" id="KW-1185">Reference proteome</keyword>
<gene>
    <name evidence="1" type="ORF">HPB49_011617</name>
</gene>
<sequence length="123" mass="13140">MLESRHHDYASPEQQVEQSASSSWEQLSRLDAILPGVDFAEYISADASADMDAAEHLDDGGFAKLAANAEKVSEDDDTEENVDHVPAASEAMDVVDLLRRFAGSRGGGEQALVALLTSTSLDC</sequence>
<name>A0ACB8E006_DERSI</name>
<accession>A0ACB8E006</accession>
<reference evidence="1" key="1">
    <citation type="submission" date="2020-05" db="EMBL/GenBank/DDBJ databases">
        <title>Large-scale comparative analyses of tick genomes elucidate their genetic diversity and vector capacities.</title>
        <authorList>
            <person name="Jia N."/>
            <person name="Wang J."/>
            <person name="Shi W."/>
            <person name="Du L."/>
            <person name="Sun Y."/>
            <person name="Zhan W."/>
            <person name="Jiang J."/>
            <person name="Wang Q."/>
            <person name="Zhang B."/>
            <person name="Ji P."/>
            <person name="Sakyi L.B."/>
            <person name="Cui X."/>
            <person name="Yuan T."/>
            <person name="Jiang B."/>
            <person name="Yang W."/>
            <person name="Lam T.T.-Y."/>
            <person name="Chang Q."/>
            <person name="Ding S."/>
            <person name="Wang X."/>
            <person name="Zhu J."/>
            <person name="Ruan X."/>
            <person name="Zhao L."/>
            <person name="Wei J."/>
            <person name="Que T."/>
            <person name="Du C."/>
            <person name="Cheng J."/>
            <person name="Dai P."/>
            <person name="Han X."/>
            <person name="Huang E."/>
            <person name="Gao Y."/>
            <person name="Liu J."/>
            <person name="Shao H."/>
            <person name="Ye R."/>
            <person name="Li L."/>
            <person name="Wei W."/>
            <person name="Wang X."/>
            <person name="Wang C."/>
            <person name="Yang T."/>
            <person name="Huo Q."/>
            <person name="Li W."/>
            <person name="Guo W."/>
            <person name="Chen H."/>
            <person name="Zhou L."/>
            <person name="Ni X."/>
            <person name="Tian J."/>
            <person name="Zhou Y."/>
            <person name="Sheng Y."/>
            <person name="Liu T."/>
            <person name="Pan Y."/>
            <person name="Xia L."/>
            <person name="Li J."/>
            <person name="Zhao F."/>
            <person name="Cao W."/>
        </authorList>
    </citation>
    <scope>NUCLEOTIDE SEQUENCE</scope>
    <source>
        <strain evidence="1">Dsil-2018</strain>
    </source>
</reference>
<evidence type="ECO:0000313" key="1">
    <source>
        <dbReference type="EMBL" id="KAH7979858.1"/>
    </source>
</evidence>
<proteinExistence type="predicted"/>
<protein>
    <submittedName>
        <fullName evidence="1">Uncharacterized protein</fullName>
    </submittedName>
</protein>
<evidence type="ECO:0000313" key="2">
    <source>
        <dbReference type="Proteomes" id="UP000821865"/>
    </source>
</evidence>